<dbReference type="Proteomes" id="UP000036367">
    <property type="component" value="Unassembled WGS sequence"/>
</dbReference>
<accession>A0A0J1B4I7</accession>
<comment type="similarity">
    <text evidence="1">Belongs to the outer membrane factor (OMF) (TC 1.B.17) family.</text>
</comment>
<reference evidence="2" key="1">
    <citation type="submission" date="2015-05" db="EMBL/GenBank/DDBJ databases">
        <title>Permanent draft genome of Rhodopirellula islandicus K833.</title>
        <authorList>
            <person name="Kizina J."/>
            <person name="Richter M."/>
            <person name="Glockner F.O."/>
            <person name="Harder J."/>
        </authorList>
    </citation>
    <scope>NUCLEOTIDE SEQUENCE [LARGE SCALE GENOMIC DNA]</scope>
    <source>
        <strain evidence="2">K833</strain>
    </source>
</reference>
<comment type="caution">
    <text evidence="2">The sequence shown here is derived from an EMBL/GenBank/DDBJ whole genome shotgun (WGS) entry which is preliminary data.</text>
</comment>
<protein>
    <submittedName>
        <fullName evidence="2">Transport facilitation</fullName>
    </submittedName>
</protein>
<dbReference type="PATRIC" id="fig|595434.4.peg.6058"/>
<dbReference type="SUPFAM" id="SSF56954">
    <property type="entry name" value="Outer membrane efflux proteins (OEP)"/>
    <property type="match status" value="1"/>
</dbReference>
<evidence type="ECO:0000313" key="2">
    <source>
        <dbReference type="EMBL" id="KLU01657.1"/>
    </source>
</evidence>
<sequence length="683" mass="75781">MKPTDGPHEGLRLCKPCGSLRDSLAVSRRWVCAIGVLGLMAGSSQVTLKGEMPVEPLDHSTQSHAAKSISANQHTIESEPNPYRSHVTVQLPIPDAIPSGPYANQVDPYRDRVLESEVPAEGDANCWFRNSPALSNYAPLSGEVSQLDPQVVWWDADVSRPLGLAEQHTAVDASGLAQTALVASPYIRSLLTEPQISMTDIVIADAQFDPLTFLDANYTDTNDPVGSELTTGDQSDRFRDNLFASSAGVRKKLTSGGNLEVVQRGGFQSNNSTFLTPNPQGTSRLELNFSQPLLRDHGKAVNRTRVILAKIDAQITNSEVREEIQTHLVDVTTAYWELYQARAEWLQRHRLLASAVEMQSVLNARGAVDSQQRQILRANVAVAKRQADLVRIETRIRNAQSKLRLLTGDRQFVQFAQFEMVPVERPLMQSIELSTRDATLTALDNRPDIVQSLQQMHAVSTRVGAARNQVLPQLDLLLSSYVSGLDTSRNTVGAIGRQFSEGRPTYSAGLIFERPWGNRANQARLRRNRWEWTRSYAEFQQTTEAAITEVEIAVRETQTLFNELIAKQHSTVAATREVEYLRQRWIHLPDPNENAILLIENLLDAQERLADEERGLVRAQVAHALSWVMLRKAMGVLLVCDVADVSPVLSNTPTLIPAEPEPFGGMIDGEQLTLPTVPEWSLP</sequence>
<name>A0A0J1B4I7_RHOIS</name>
<gene>
    <name evidence="2" type="ORF">RISK_006373</name>
</gene>
<dbReference type="STRING" id="595434.RISK_006373"/>
<dbReference type="AlphaFoldDB" id="A0A0J1B4I7"/>
<evidence type="ECO:0000313" key="3">
    <source>
        <dbReference type="Proteomes" id="UP000036367"/>
    </source>
</evidence>
<dbReference type="Gene3D" id="1.20.1600.10">
    <property type="entry name" value="Outer membrane efflux proteins (OEP)"/>
    <property type="match status" value="1"/>
</dbReference>
<dbReference type="PANTHER" id="PTHR30203">
    <property type="entry name" value="OUTER MEMBRANE CATION EFFLUX PROTEIN"/>
    <property type="match status" value="1"/>
</dbReference>
<proteinExistence type="inferred from homology"/>
<evidence type="ECO:0000256" key="1">
    <source>
        <dbReference type="ARBA" id="ARBA00007613"/>
    </source>
</evidence>
<dbReference type="PANTHER" id="PTHR30203:SF33">
    <property type="entry name" value="BLR4455 PROTEIN"/>
    <property type="match status" value="1"/>
</dbReference>
<dbReference type="Pfam" id="PF02321">
    <property type="entry name" value="OEP"/>
    <property type="match status" value="1"/>
</dbReference>
<dbReference type="GO" id="GO:0015562">
    <property type="term" value="F:efflux transmembrane transporter activity"/>
    <property type="evidence" value="ECO:0007669"/>
    <property type="project" value="InterPro"/>
</dbReference>
<dbReference type="InterPro" id="IPR003423">
    <property type="entry name" value="OMP_efflux"/>
</dbReference>
<keyword evidence="3" id="KW-1185">Reference proteome</keyword>
<dbReference type="EMBL" id="LECT01000052">
    <property type="protein sequence ID" value="KLU01657.1"/>
    <property type="molecule type" value="Genomic_DNA"/>
</dbReference>
<dbReference type="InterPro" id="IPR010131">
    <property type="entry name" value="MdtP/NodT-like"/>
</dbReference>
<organism evidence="2 3">
    <name type="scientific">Rhodopirellula islandica</name>
    <dbReference type="NCBI Taxonomy" id="595434"/>
    <lineage>
        <taxon>Bacteria</taxon>
        <taxon>Pseudomonadati</taxon>
        <taxon>Planctomycetota</taxon>
        <taxon>Planctomycetia</taxon>
        <taxon>Pirellulales</taxon>
        <taxon>Pirellulaceae</taxon>
        <taxon>Rhodopirellula</taxon>
    </lineage>
</organism>